<dbReference type="Proteomes" id="UP000011185">
    <property type="component" value="Unassembled WGS sequence"/>
</dbReference>
<accession>L7K0G1</accession>
<organism evidence="1 2">
    <name type="scientific">Trachipleistophora hominis</name>
    <name type="common">Microsporidian parasite</name>
    <dbReference type="NCBI Taxonomy" id="72359"/>
    <lineage>
        <taxon>Eukaryota</taxon>
        <taxon>Fungi</taxon>
        <taxon>Fungi incertae sedis</taxon>
        <taxon>Microsporidia</taxon>
        <taxon>Pleistophoridae</taxon>
        <taxon>Trachipleistophora</taxon>
    </lineage>
</organism>
<feature type="non-terminal residue" evidence="1">
    <location>
        <position position="1"/>
    </location>
</feature>
<dbReference type="InParanoid" id="L7K0G1"/>
<name>L7K0G1_TRAHO</name>
<dbReference type="AlphaFoldDB" id="L7K0G1"/>
<reference evidence="1 2" key="1">
    <citation type="journal article" date="2012" name="PLoS Pathog.">
        <title>The genome of the obligate intracellular parasite Trachipleistophora hominis: new insights into microsporidian genome dynamics and reductive evolution.</title>
        <authorList>
            <person name="Heinz E."/>
            <person name="Williams T.A."/>
            <person name="Nakjang S."/>
            <person name="Noel C.J."/>
            <person name="Swan D.C."/>
            <person name="Goldberg A.V."/>
            <person name="Harris S.R."/>
            <person name="Weinmaier T."/>
            <person name="Markert S."/>
            <person name="Becher D."/>
            <person name="Bernhardt J."/>
            <person name="Dagan T."/>
            <person name="Hacker C."/>
            <person name="Lucocq J.M."/>
            <person name="Schweder T."/>
            <person name="Rattei T."/>
            <person name="Hall N."/>
            <person name="Hirt R.P."/>
            <person name="Embley T.M."/>
        </authorList>
    </citation>
    <scope>NUCLEOTIDE SEQUENCE [LARGE SCALE GENOMIC DNA]</scope>
</reference>
<dbReference type="OMA" id="SINMRLI"/>
<proteinExistence type="predicted"/>
<protein>
    <submittedName>
        <fullName evidence="1">Uncharacterized protein</fullName>
    </submittedName>
</protein>
<dbReference type="VEuPathDB" id="MicrosporidiaDB:THOM_0391"/>
<gene>
    <name evidence="1" type="ORF">THOM_0391</name>
</gene>
<dbReference type="HOGENOM" id="CLU_1810900_0_0_1"/>
<dbReference type="OrthoDB" id="10367267at2759"/>
<keyword evidence="2" id="KW-1185">Reference proteome</keyword>
<dbReference type="EMBL" id="JH993832">
    <property type="protein sequence ID" value="ELQ76672.1"/>
    <property type="molecule type" value="Genomic_DNA"/>
</dbReference>
<evidence type="ECO:0000313" key="1">
    <source>
        <dbReference type="EMBL" id="ELQ76672.1"/>
    </source>
</evidence>
<evidence type="ECO:0000313" key="2">
    <source>
        <dbReference type="Proteomes" id="UP000011185"/>
    </source>
</evidence>
<sequence length="143" mass="17804">VFVAINSEEVLKKQQEIKQEKSIILQLYKNCCKSFKNDILHYKIRNKENIEFYKKCKEYFLIKFMILHSYDELVKSINMRLIVFDEKLFLYLLEKVIDSSDIVRARKMLTFARKRCYFDKKYYELKERYKRMCKRARRFDLYE</sequence>